<evidence type="ECO:0000313" key="2">
    <source>
        <dbReference type="Proteomes" id="UP000886501"/>
    </source>
</evidence>
<organism evidence="1 2">
    <name type="scientific">Thelephora ganbajun</name>
    <name type="common">Ganba fungus</name>
    <dbReference type="NCBI Taxonomy" id="370292"/>
    <lineage>
        <taxon>Eukaryota</taxon>
        <taxon>Fungi</taxon>
        <taxon>Dikarya</taxon>
        <taxon>Basidiomycota</taxon>
        <taxon>Agaricomycotina</taxon>
        <taxon>Agaricomycetes</taxon>
        <taxon>Thelephorales</taxon>
        <taxon>Thelephoraceae</taxon>
        <taxon>Thelephora</taxon>
    </lineage>
</organism>
<name>A0ACB6ZBD1_THEGA</name>
<sequence length="159" mass="18420">MLVAQLLPFIKSLSTRKWSDEDIVEDVQFLRDELSARFESLTTYDEYNSELQSGHLSWTPVHESDMFWKENATRLNDNNHQQLKLLVELLKNSQDPLVLAVASHDIGQYVKHYERGKNILTVLGAKTRVMELMSHSDSDVRYHALISVQRLVSHPWTNA</sequence>
<evidence type="ECO:0000313" key="1">
    <source>
        <dbReference type="EMBL" id="KAF9646849.1"/>
    </source>
</evidence>
<reference evidence="1" key="2">
    <citation type="journal article" date="2020" name="Nat. Commun.">
        <title>Large-scale genome sequencing of mycorrhizal fungi provides insights into the early evolution of symbiotic traits.</title>
        <authorList>
            <person name="Miyauchi S."/>
            <person name="Kiss E."/>
            <person name="Kuo A."/>
            <person name="Drula E."/>
            <person name="Kohler A."/>
            <person name="Sanchez-Garcia M."/>
            <person name="Morin E."/>
            <person name="Andreopoulos B."/>
            <person name="Barry K.W."/>
            <person name="Bonito G."/>
            <person name="Buee M."/>
            <person name="Carver A."/>
            <person name="Chen C."/>
            <person name="Cichocki N."/>
            <person name="Clum A."/>
            <person name="Culley D."/>
            <person name="Crous P.W."/>
            <person name="Fauchery L."/>
            <person name="Girlanda M."/>
            <person name="Hayes R.D."/>
            <person name="Keri Z."/>
            <person name="LaButti K."/>
            <person name="Lipzen A."/>
            <person name="Lombard V."/>
            <person name="Magnuson J."/>
            <person name="Maillard F."/>
            <person name="Murat C."/>
            <person name="Nolan M."/>
            <person name="Ohm R.A."/>
            <person name="Pangilinan J."/>
            <person name="Pereira M.F."/>
            <person name="Perotto S."/>
            <person name="Peter M."/>
            <person name="Pfister S."/>
            <person name="Riley R."/>
            <person name="Sitrit Y."/>
            <person name="Stielow J.B."/>
            <person name="Szollosi G."/>
            <person name="Zifcakova L."/>
            <person name="Stursova M."/>
            <person name="Spatafora J.W."/>
            <person name="Tedersoo L."/>
            <person name="Vaario L.M."/>
            <person name="Yamada A."/>
            <person name="Yan M."/>
            <person name="Wang P."/>
            <person name="Xu J."/>
            <person name="Bruns T."/>
            <person name="Baldrian P."/>
            <person name="Vilgalys R."/>
            <person name="Dunand C."/>
            <person name="Henrissat B."/>
            <person name="Grigoriev I.V."/>
            <person name="Hibbett D."/>
            <person name="Nagy L.G."/>
            <person name="Martin F.M."/>
        </authorList>
    </citation>
    <scope>NUCLEOTIDE SEQUENCE</scope>
    <source>
        <strain evidence="1">P2</strain>
    </source>
</reference>
<comment type="caution">
    <text evidence="1">The sequence shown here is derived from an EMBL/GenBank/DDBJ whole genome shotgun (WGS) entry which is preliminary data.</text>
</comment>
<dbReference type="Proteomes" id="UP000886501">
    <property type="component" value="Unassembled WGS sequence"/>
</dbReference>
<protein>
    <submittedName>
        <fullName evidence="1">ARM repeat-containing protein</fullName>
    </submittedName>
</protein>
<reference evidence="1" key="1">
    <citation type="submission" date="2019-10" db="EMBL/GenBank/DDBJ databases">
        <authorList>
            <consortium name="DOE Joint Genome Institute"/>
            <person name="Kuo A."/>
            <person name="Miyauchi S."/>
            <person name="Kiss E."/>
            <person name="Drula E."/>
            <person name="Kohler A."/>
            <person name="Sanchez-Garcia M."/>
            <person name="Andreopoulos B."/>
            <person name="Barry K.W."/>
            <person name="Bonito G."/>
            <person name="Buee M."/>
            <person name="Carver A."/>
            <person name="Chen C."/>
            <person name="Cichocki N."/>
            <person name="Clum A."/>
            <person name="Culley D."/>
            <person name="Crous P.W."/>
            <person name="Fauchery L."/>
            <person name="Girlanda M."/>
            <person name="Hayes R."/>
            <person name="Keri Z."/>
            <person name="Labutti K."/>
            <person name="Lipzen A."/>
            <person name="Lombard V."/>
            <person name="Magnuson J."/>
            <person name="Maillard F."/>
            <person name="Morin E."/>
            <person name="Murat C."/>
            <person name="Nolan M."/>
            <person name="Ohm R."/>
            <person name="Pangilinan J."/>
            <person name="Pereira M."/>
            <person name="Perotto S."/>
            <person name="Peter M."/>
            <person name="Riley R."/>
            <person name="Sitrit Y."/>
            <person name="Stielow B."/>
            <person name="Szollosi G."/>
            <person name="Zifcakova L."/>
            <person name="Stursova M."/>
            <person name="Spatafora J.W."/>
            <person name="Tedersoo L."/>
            <person name="Vaario L.-M."/>
            <person name="Yamada A."/>
            <person name="Yan M."/>
            <person name="Wang P."/>
            <person name="Xu J."/>
            <person name="Bruns T."/>
            <person name="Baldrian P."/>
            <person name="Vilgalys R."/>
            <person name="Henrissat B."/>
            <person name="Grigoriev I.V."/>
            <person name="Hibbett D."/>
            <person name="Nagy L.G."/>
            <person name="Martin F.M."/>
        </authorList>
    </citation>
    <scope>NUCLEOTIDE SEQUENCE</scope>
    <source>
        <strain evidence="1">P2</strain>
    </source>
</reference>
<keyword evidence="2" id="KW-1185">Reference proteome</keyword>
<accession>A0ACB6ZBD1</accession>
<gene>
    <name evidence="1" type="ORF">BDM02DRAFT_3156408</name>
</gene>
<proteinExistence type="predicted"/>
<dbReference type="EMBL" id="MU118047">
    <property type="protein sequence ID" value="KAF9646849.1"/>
    <property type="molecule type" value="Genomic_DNA"/>
</dbReference>